<dbReference type="EMBL" id="WJYA01000004">
    <property type="protein sequence ID" value="MTE26146.1"/>
    <property type="molecule type" value="Genomic_DNA"/>
</dbReference>
<accession>A0A7K1GA13</accession>
<dbReference type="Pfam" id="PF13460">
    <property type="entry name" value="NAD_binding_10"/>
    <property type="match status" value="1"/>
</dbReference>
<sequence>MKNRISIIGCGWLGLPLAKALISEGYKIKGSTTSQNKIEDLKKASIDSYLIQLGENGISGNPSEFLAESETVIINIPPGLRKNPSKNHVAEITHLVEAIEAAQIKHVLYVSSTSVFKDEEDFPVIDGDTLPNTTSSSSKQLIEIEQMLQNNSNFNTTILRFGGLYDEERHPAEYLSGKKNVANPKAPINLIHKEDCIEIIGTILKNNHWNMVFNAAHPDHPKKSEYYTAYCKQHSLQLPEFNSESKSKGKIIDSTNLVQLLNYTFKQAL</sequence>
<keyword evidence="3" id="KW-1185">Reference proteome</keyword>
<organism evidence="2 3">
    <name type="scientific">Winogradskyella ouciana</name>
    <dbReference type="NCBI Taxonomy" id="2608631"/>
    <lineage>
        <taxon>Bacteria</taxon>
        <taxon>Pseudomonadati</taxon>
        <taxon>Bacteroidota</taxon>
        <taxon>Flavobacteriia</taxon>
        <taxon>Flavobacteriales</taxon>
        <taxon>Flavobacteriaceae</taxon>
        <taxon>Winogradskyella</taxon>
    </lineage>
</organism>
<dbReference type="RefSeq" id="WP_155087985.1">
    <property type="nucleotide sequence ID" value="NZ_WJYA01000004.1"/>
</dbReference>
<name>A0A7K1GA13_9FLAO</name>
<gene>
    <name evidence="2" type="ORF">F1003_04300</name>
</gene>
<dbReference type="SUPFAM" id="SSF51735">
    <property type="entry name" value="NAD(P)-binding Rossmann-fold domains"/>
    <property type="match status" value="1"/>
</dbReference>
<protein>
    <submittedName>
        <fullName evidence="2">NAD(P)H-binding protein</fullName>
    </submittedName>
</protein>
<feature type="domain" description="NAD(P)-binding" evidence="1">
    <location>
        <begin position="11"/>
        <end position="181"/>
    </location>
</feature>
<evidence type="ECO:0000259" key="1">
    <source>
        <dbReference type="Pfam" id="PF13460"/>
    </source>
</evidence>
<dbReference type="PANTHER" id="PTHR48079">
    <property type="entry name" value="PROTEIN YEEZ"/>
    <property type="match status" value="1"/>
</dbReference>
<dbReference type="Gene3D" id="3.40.50.720">
    <property type="entry name" value="NAD(P)-binding Rossmann-like Domain"/>
    <property type="match status" value="1"/>
</dbReference>
<reference evidence="2 3" key="1">
    <citation type="submission" date="2019-11" db="EMBL/GenBank/DDBJ databases">
        <title>Winogradskyella ouciana sp. nov., isolated from the hadal seawater of the Mariana Trench.</title>
        <authorList>
            <person name="Liu R."/>
        </authorList>
    </citation>
    <scope>NUCLEOTIDE SEQUENCE [LARGE SCALE GENOMIC DNA]</scope>
    <source>
        <strain evidence="2 3">ZXX205</strain>
    </source>
</reference>
<dbReference type="PANTHER" id="PTHR48079:SF6">
    <property type="entry name" value="NAD(P)-BINDING DOMAIN-CONTAINING PROTEIN-RELATED"/>
    <property type="match status" value="1"/>
</dbReference>
<evidence type="ECO:0000313" key="2">
    <source>
        <dbReference type="EMBL" id="MTE26146.1"/>
    </source>
</evidence>
<dbReference type="InterPro" id="IPR051783">
    <property type="entry name" value="NAD(P)-dependent_oxidoreduct"/>
</dbReference>
<dbReference type="Proteomes" id="UP000447545">
    <property type="component" value="Unassembled WGS sequence"/>
</dbReference>
<dbReference type="GO" id="GO:0005737">
    <property type="term" value="C:cytoplasm"/>
    <property type="evidence" value="ECO:0007669"/>
    <property type="project" value="TreeGrafter"/>
</dbReference>
<evidence type="ECO:0000313" key="3">
    <source>
        <dbReference type="Proteomes" id="UP000447545"/>
    </source>
</evidence>
<dbReference type="InterPro" id="IPR036291">
    <property type="entry name" value="NAD(P)-bd_dom_sf"/>
</dbReference>
<proteinExistence type="predicted"/>
<comment type="caution">
    <text evidence="2">The sequence shown here is derived from an EMBL/GenBank/DDBJ whole genome shotgun (WGS) entry which is preliminary data.</text>
</comment>
<dbReference type="InterPro" id="IPR016040">
    <property type="entry name" value="NAD(P)-bd_dom"/>
</dbReference>
<dbReference type="GO" id="GO:0004029">
    <property type="term" value="F:aldehyde dehydrogenase (NAD+) activity"/>
    <property type="evidence" value="ECO:0007669"/>
    <property type="project" value="TreeGrafter"/>
</dbReference>
<dbReference type="AlphaFoldDB" id="A0A7K1GA13"/>